<keyword evidence="8" id="KW-1185">Reference proteome</keyword>
<dbReference type="OrthoDB" id="19439at2759"/>
<keyword evidence="3 7" id="KW-0689">Ribosomal protein</keyword>
<comment type="similarity">
    <text evidence="2">Belongs to the mitochondrion-specific ribosomal protein mL49 family.</text>
</comment>
<dbReference type="InterPro" id="IPR007740">
    <property type="entry name" value="Ribosomal_mL49"/>
</dbReference>
<evidence type="ECO:0000313" key="8">
    <source>
        <dbReference type="Proteomes" id="UP000325902"/>
    </source>
</evidence>
<accession>A0A5N5DEL1</accession>
<keyword evidence="4" id="KW-0496">Mitochondrion</keyword>
<evidence type="ECO:0000256" key="6">
    <source>
        <dbReference type="ARBA" id="ARBA00035191"/>
    </source>
</evidence>
<dbReference type="PANTHER" id="PTHR13477">
    <property type="entry name" value="MITOCHONDRIAL 39S RIBOSOMAL PROTEIN L49"/>
    <property type="match status" value="1"/>
</dbReference>
<dbReference type="GO" id="GO:0005762">
    <property type="term" value="C:mitochondrial large ribosomal subunit"/>
    <property type="evidence" value="ECO:0007669"/>
    <property type="project" value="TreeGrafter"/>
</dbReference>
<comment type="subcellular location">
    <subcellularLocation>
        <location evidence="1">Mitochondrion</location>
    </subcellularLocation>
</comment>
<dbReference type="Gene3D" id="3.30.780.10">
    <property type="entry name" value="SUI1-like domain"/>
    <property type="match status" value="1"/>
</dbReference>
<dbReference type="Proteomes" id="UP000325902">
    <property type="component" value="Unassembled WGS sequence"/>
</dbReference>
<dbReference type="AlphaFoldDB" id="A0A5N5DEL1"/>
<evidence type="ECO:0000256" key="2">
    <source>
        <dbReference type="ARBA" id="ARBA00005677"/>
    </source>
</evidence>
<dbReference type="GO" id="GO:0006412">
    <property type="term" value="P:translation"/>
    <property type="evidence" value="ECO:0007669"/>
    <property type="project" value="InterPro"/>
</dbReference>
<evidence type="ECO:0000313" key="7">
    <source>
        <dbReference type="EMBL" id="KAB2576229.1"/>
    </source>
</evidence>
<gene>
    <name evidence="7" type="primary">img2</name>
    <name evidence="7" type="ORF">DBV05_g5055</name>
</gene>
<dbReference type="EMBL" id="VCHE01000025">
    <property type="protein sequence ID" value="KAB2576229.1"/>
    <property type="molecule type" value="Genomic_DNA"/>
</dbReference>
<evidence type="ECO:0000256" key="1">
    <source>
        <dbReference type="ARBA" id="ARBA00004173"/>
    </source>
</evidence>
<comment type="caution">
    <text evidence="7">The sequence shown here is derived from an EMBL/GenBank/DDBJ whole genome shotgun (WGS) entry which is preliminary data.</text>
</comment>
<dbReference type="PANTHER" id="PTHR13477:SF0">
    <property type="entry name" value="LARGE RIBOSOMAL SUBUNIT PROTEIN ML49"/>
    <property type="match status" value="1"/>
</dbReference>
<keyword evidence="5" id="KW-0687">Ribonucleoprotein</keyword>
<dbReference type="GO" id="GO:0003735">
    <property type="term" value="F:structural constituent of ribosome"/>
    <property type="evidence" value="ECO:0007669"/>
    <property type="project" value="InterPro"/>
</dbReference>
<evidence type="ECO:0000256" key="5">
    <source>
        <dbReference type="ARBA" id="ARBA00023274"/>
    </source>
</evidence>
<sequence length="146" mass="16159">MAFARPVLPLFRPIAGARPAAITQIHRFSQCSRFRKEAEVTTASNTAPVDANAPAVEQVQSALLPYFVLRTSSNNLPVYVEKKSGGNRIQTKVRKVSGDVIALRKALQKYLSLPEDDISVNNERGYVIAKGNHHSKIVEFLESKKL</sequence>
<evidence type="ECO:0000256" key="4">
    <source>
        <dbReference type="ARBA" id="ARBA00023128"/>
    </source>
</evidence>
<organism evidence="7 8">
    <name type="scientific">Lasiodiplodia theobromae</name>
    <dbReference type="NCBI Taxonomy" id="45133"/>
    <lineage>
        <taxon>Eukaryota</taxon>
        <taxon>Fungi</taxon>
        <taxon>Dikarya</taxon>
        <taxon>Ascomycota</taxon>
        <taxon>Pezizomycotina</taxon>
        <taxon>Dothideomycetes</taxon>
        <taxon>Dothideomycetes incertae sedis</taxon>
        <taxon>Botryosphaeriales</taxon>
        <taxon>Botryosphaeriaceae</taxon>
        <taxon>Lasiodiplodia</taxon>
    </lineage>
</organism>
<proteinExistence type="inferred from homology"/>
<reference evidence="7 8" key="1">
    <citation type="journal article" date="2019" name="Sci. Rep.">
        <title>A multi-omics analysis of the grapevine pathogen Lasiodiplodia theobromae reveals that temperature affects the expression of virulence- and pathogenicity-related genes.</title>
        <authorList>
            <person name="Felix C."/>
            <person name="Meneses R."/>
            <person name="Goncalves M.F.M."/>
            <person name="Tilleman L."/>
            <person name="Duarte A.S."/>
            <person name="Jorrin-Novo J.V."/>
            <person name="Van de Peer Y."/>
            <person name="Deforce D."/>
            <person name="Van Nieuwerburgh F."/>
            <person name="Esteves A.C."/>
            <person name="Alves A."/>
        </authorList>
    </citation>
    <scope>NUCLEOTIDE SEQUENCE [LARGE SCALE GENOMIC DNA]</scope>
    <source>
        <strain evidence="7 8">LA-SOL3</strain>
    </source>
</reference>
<evidence type="ECO:0000256" key="3">
    <source>
        <dbReference type="ARBA" id="ARBA00022980"/>
    </source>
</evidence>
<protein>
    <recommendedName>
        <fullName evidence="6">Large ribosomal subunit protein mL49</fullName>
    </recommendedName>
</protein>
<name>A0A5N5DEL1_9PEZI</name>
<dbReference type="Pfam" id="PF05046">
    <property type="entry name" value="Img2"/>
    <property type="match status" value="1"/>
</dbReference>